<keyword evidence="6" id="KW-0238">DNA-binding</keyword>
<dbReference type="PANTHER" id="PTHR24392:SF31">
    <property type="entry name" value="C2H2-TYPE DOMAIN-CONTAINING PROTEIN"/>
    <property type="match status" value="1"/>
</dbReference>
<dbReference type="SUPFAM" id="SSF57667">
    <property type="entry name" value="beta-beta-alpha zinc fingers"/>
    <property type="match status" value="1"/>
</dbReference>
<evidence type="ECO:0000256" key="1">
    <source>
        <dbReference type="ARBA" id="ARBA00004123"/>
    </source>
</evidence>
<evidence type="ECO:0000256" key="9">
    <source>
        <dbReference type="SAM" id="MobiDB-lite"/>
    </source>
</evidence>
<evidence type="ECO:0000313" key="11">
    <source>
        <dbReference type="Proteomes" id="UP000001554"/>
    </source>
</evidence>
<dbReference type="KEGG" id="bfo:118408186"/>
<evidence type="ECO:0000259" key="10">
    <source>
        <dbReference type="PROSITE" id="PS50157"/>
    </source>
</evidence>
<accession>A0A9J7KIB5</accession>
<dbReference type="Gene3D" id="3.30.160.60">
    <property type="entry name" value="Classic Zinc Finger"/>
    <property type="match status" value="2"/>
</dbReference>
<dbReference type="FunFam" id="3.30.160.60:FF:001754">
    <property type="entry name" value="Uncharacterized protein"/>
    <property type="match status" value="1"/>
</dbReference>
<dbReference type="GO" id="GO:0005634">
    <property type="term" value="C:nucleus"/>
    <property type="evidence" value="ECO:0007669"/>
    <property type="project" value="UniProtKB-SubCell"/>
</dbReference>
<evidence type="ECO:0000256" key="3">
    <source>
        <dbReference type="ARBA" id="ARBA00022737"/>
    </source>
</evidence>
<evidence type="ECO:0000256" key="2">
    <source>
        <dbReference type="ARBA" id="ARBA00022723"/>
    </source>
</evidence>
<keyword evidence="11" id="KW-1185">Reference proteome</keyword>
<feature type="compositionally biased region" description="Low complexity" evidence="9">
    <location>
        <begin position="23"/>
        <end position="32"/>
    </location>
</feature>
<evidence type="ECO:0000256" key="8">
    <source>
        <dbReference type="PROSITE-ProRule" id="PRU00042"/>
    </source>
</evidence>
<keyword evidence="2" id="KW-0479">Metal-binding</keyword>
<feature type="domain" description="C2H2-type" evidence="10">
    <location>
        <begin position="114"/>
        <end position="141"/>
    </location>
</feature>
<dbReference type="SMART" id="SM00355">
    <property type="entry name" value="ZnF_C2H2"/>
    <property type="match status" value="2"/>
</dbReference>
<dbReference type="OrthoDB" id="6077919at2759"/>
<evidence type="ECO:0000256" key="6">
    <source>
        <dbReference type="ARBA" id="ARBA00023125"/>
    </source>
</evidence>
<keyword evidence="5" id="KW-0862">Zinc</keyword>
<dbReference type="GO" id="GO:0003677">
    <property type="term" value="F:DNA binding"/>
    <property type="evidence" value="ECO:0007669"/>
    <property type="project" value="UniProtKB-KW"/>
</dbReference>
<feature type="region of interest" description="Disordered" evidence="9">
    <location>
        <begin position="1"/>
        <end position="56"/>
    </location>
</feature>
<keyword evidence="7" id="KW-0539">Nucleus</keyword>
<evidence type="ECO:0000256" key="7">
    <source>
        <dbReference type="ARBA" id="ARBA00023242"/>
    </source>
</evidence>
<dbReference type="Pfam" id="PF00096">
    <property type="entry name" value="zf-C2H2"/>
    <property type="match status" value="1"/>
</dbReference>
<comment type="subcellular location">
    <subcellularLocation>
        <location evidence="1">Nucleus</location>
    </subcellularLocation>
</comment>
<proteinExistence type="predicted"/>
<name>A0A9J7KIB5_BRAFL</name>
<dbReference type="PROSITE" id="PS50157">
    <property type="entry name" value="ZINC_FINGER_C2H2_2"/>
    <property type="match status" value="2"/>
</dbReference>
<keyword evidence="4 8" id="KW-0863">Zinc-finger</keyword>
<dbReference type="PANTHER" id="PTHR24392">
    <property type="entry name" value="ZINC FINGER PROTEIN"/>
    <property type="match status" value="1"/>
</dbReference>
<gene>
    <name evidence="12" type="primary">LOC118408186</name>
</gene>
<dbReference type="InterPro" id="IPR013087">
    <property type="entry name" value="Znf_C2H2_type"/>
</dbReference>
<dbReference type="RefSeq" id="XP_035664714.1">
    <property type="nucleotide sequence ID" value="XM_035808821.1"/>
</dbReference>
<feature type="domain" description="C2H2-type" evidence="10">
    <location>
        <begin position="142"/>
        <end position="169"/>
    </location>
</feature>
<dbReference type="Proteomes" id="UP000001554">
    <property type="component" value="Unplaced"/>
</dbReference>
<organism evidence="11 12">
    <name type="scientific">Branchiostoma floridae</name>
    <name type="common">Florida lancelet</name>
    <name type="synonym">Amphioxus</name>
    <dbReference type="NCBI Taxonomy" id="7739"/>
    <lineage>
        <taxon>Eukaryota</taxon>
        <taxon>Metazoa</taxon>
        <taxon>Chordata</taxon>
        <taxon>Cephalochordata</taxon>
        <taxon>Leptocardii</taxon>
        <taxon>Amphioxiformes</taxon>
        <taxon>Branchiostomatidae</taxon>
        <taxon>Branchiostoma</taxon>
    </lineage>
</organism>
<feature type="compositionally biased region" description="Basic and acidic residues" evidence="9">
    <location>
        <begin position="43"/>
        <end position="56"/>
    </location>
</feature>
<keyword evidence="3" id="KW-0677">Repeat</keyword>
<dbReference type="GO" id="GO:0008270">
    <property type="term" value="F:zinc ion binding"/>
    <property type="evidence" value="ECO:0007669"/>
    <property type="project" value="UniProtKB-KW"/>
</dbReference>
<dbReference type="FunFam" id="3.30.160.60:FF:001327">
    <property type="entry name" value="Uncharacterized protein"/>
    <property type="match status" value="1"/>
</dbReference>
<evidence type="ECO:0000256" key="5">
    <source>
        <dbReference type="ARBA" id="ARBA00022833"/>
    </source>
</evidence>
<protein>
    <submittedName>
        <fullName evidence="12">Zinc finger protein 37-like</fullName>
    </submittedName>
</protein>
<dbReference type="AlphaFoldDB" id="A0A9J7KIB5"/>
<dbReference type="GeneID" id="118408186"/>
<dbReference type="InterPro" id="IPR036236">
    <property type="entry name" value="Znf_C2H2_sf"/>
</dbReference>
<evidence type="ECO:0000313" key="12">
    <source>
        <dbReference type="RefSeq" id="XP_035664714.1"/>
    </source>
</evidence>
<reference evidence="12" key="1">
    <citation type="submission" date="2025-08" db="UniProtKB">
        <authorList>
            <consortium name="RefSeq"/>
        </authorList>
    </citation>
    <scope>IDENTIFICATION</scope>
    <source>
        <strain evidence="12">S238N-H82</strain>
        <tissue evidence="12">Testes</tissue>
    </source>
</reference>
<sequence>MDHSSNEVAMEDLPATHHGGSGTSSSETSDTGRQQNKEVGVPCEKRCGVESDHPSARVGKTDRLAVKHRVECTECDCPPAQGLTEQTDRHAVKRSVDVRFEYKHMAKHTGRKPYICGECGYRTADKTILTVHMRIHAGLRPFKCDQCNYSATQSATLRQHMTRHTGEKPYTSHTI</sequence>
<evidence type="ECO:0000256" key="4">
    <source>
        <dbReference type="ARBA" id="ARBA00022771"/>
    </source>
</evidence>